<dbReference type="GO" id="GO:0003700">
    <property type="term" value="F:DNA-binding transcription factor activity"/>
    <property type="evidence" value="ECO:0007669"/>
    <property type="project" value="InterPro"/>
</dbReference>
<reference evidence="2" key="1">
    <citation type="submission" date="2021-02" db="EMBL/GenBank/DDBJ databases">
        <title>Genome sequence of Rhodospirillales sp. strain TMPK1 isolated from soil.</title>
        <authorList>
            <person name="Nakai R."/>
            <person name="Kusada H."/>
            <person name="Tamaki H."/>
        </authorList>
    </citation>
    <scope>NUCLEOTIDE SEQUENCE</scope>
    <source>
        <strain evidence="2">TMPK1</strain>
    </source>
</reference>
<dbReference type="Proteomes" id="UP000681075">
    <property type="component" value="Unassembled WGS sequence"/>
</dbReference>
<dbReference type="NCBIfam" id="NF033788">
    <property type="entry name" value="HTH_metalloreg"/>
    <property type="match status" value="1"/>
</dbReference>
<gene>
    <name evidence="2" type="ORF">TMPK1_29960</name>
</gene>
<evidence type="ECO:0000313" key="3">
    <source>
        <dbReference type="Proteomes" id="UP000681075"/>
    </source>
</evidence>
<dbReference type="Gene3D" id="1.10.10.10">
    <property type="entry name" value="Winged helix-like DNA-binding domain superfamily/Winged helix DNA-binding domain"/>
    <property type="match status" value="1"/>
</dbReference>
<dbReference type="InterPro" id="IPR011991">
    <property type="entry name" value="ArsR-like_HTH"/>
</dbReference>
<protein>
    <recommendedName>
        <fullName evidence="1">HTH arsR-type domain-containing protein</fullName>
    </recommendedName>
</protein>
<dbReference type="InterPro" id="IPR036388">
    <property type="entry name" value="WH-like_DNA-bd_sf"/>
</dbReference>
<dbReference type="PANTHER" id="PTHR38600">
    <property type="entry name" value="TRANSCRIPTIONAL REGULATORY PROTEIN"/>
    <property type="match status" value="1"/>
</dbReference>
<dbReference type="SMART" id="SM00418">
    <property type="entry name" value="HTH_ARSR"/>
    <property type="match status" value="1"/>
</dbReference>
<organism evidence="2 3">
    <name type="scientific">Roseiterribacter gracilis</name>
    <dbReference type="NCBI Taxonomy" id="2812848"/>
    <lineage>
        <taxon>Bacteria</taxon>
        <taxon>Pseudomonadati</taxon>
        <taxon>Pseudomonadota</taxon>
        <taxon>Alphaproteobacteria</taxon>
        <taxon>Rhodospirillales</taxon>
        <taxon>Roseiterribacteraceae</taxon>
        <taxon>Roseiterribacter</taxon>
    </lineage>
</organism>
<dbReference type="InterPro" id="IPR001845">
    <property type="entry name" value="HTH_ArsR_DNA-bd_dom"/>
</dbReference>
<evidence type="ECO:0000313" key="2">
    <source>
        <dbReference type="EMBL" id="GIL40759.1"/>
    </source>
</evidence>
<dbReference type="InterPro" id="IPR036390">
    <property type="entry name" value="WH_DNA-bd_sf"/>
</dbReference>
<dbReference type="PANTHER" id="PTHR38600:SF2">
    <property type="entry name" value="SLL0088 PROTEIN"/>
    <property type="match status" value="1"/>
</dbReference>
<sequence length="107" mass="11946">MQPDAQLDRVFVALADGARRAMIDQLSKGPASVSDLARPLQIALPSALKHLALLEAGGFVRSDKAGRVRTYRIAHDAFSGLEEWVSQRKTQWNRQFDHLAKYLGEDE</sequence>
<dbReference type="PROSITE" id="PS50987">
    <property type="entry name" value="HTH_ARSR_2"/>
    <property type="match status" value="1"/>
</dbReference>
<accession>A0A8S8XFQ8</accession>
<feature type="domain" description="HTH arsR-type" evidence="1">
    <location>
        <begin position="1"/>
        <end position="93"/>
    </location>
</feature>
<keyword evidence="3" id="KW-1185">Reference proteome</keyword>
<dbReference type="CDD" id="cd00090">
    <property type="entry name" value="HTH_ARSR"/>
    <property type="match status" value="1"/>
</dbReference>
<name>A0A8S8XFQ8_9PROT</name>
<dbReference type="SUPFAM" id="SSF46785">
    <property type="entry name" value="Winged helix' DNA-binding domain"/>
    <property type="match status" value="1"/>
</dbReference>
<evidence type="ECO:0000259" key="1">
    <source>
        <dbReference type="PROSITE" id="PS50987"/>
    </source>
</evidence>
<dbReference type="Pfam" id="PF12840">
    <property type="entry name" value="HTH_20"/>
    <property type="match status" value="1"/>
</dbReference>
<dbReference type="EMBL" id="BOPV01000001">
    <property type="protein sequence ID" value="GIL40759.1"/>
    <property type="molecule type" value="Genomic_DNA"/>
</dbReference>
<comment type="caution">
    <text evidence="2">The sequence shown here is derived from an EMBL/GenBank/DDBJ whole genome shotgun (WGS) entry which is preliminary data.</text>
</comment>
<dbReference type="RefSeq" id="WP_420243948.1">
    <property type="nucleotide sequence ID" value="NZ_BOPV01000001.1"/>
</dbReference>
<dbReference type="AlphaFoldDB" id="A0A8S8XFQ8"/>
<proteinExistence type="predicted"/>